<keyword evidence="1" id="KW-0677">Repeat</keyword>
<accession>A0AAD8YJY4</accession>
<evidence type="ECO:0000313" key="3">
    <source>
        <dbReference type="EMBL" id="KAK1747981.1"/>
    </source>
</evidence>
<evidence type="ECO:0000256" key="2">
    <source>
        <dbReference type="ARBA" id="ARBA00022803"/>
    </source>
</evidence>
<dbReference type="SMART" id="SM00028">
    <property type="entry name" value="TPR"/>
    <property type="match status" value="9"/>
</dbReference>
<comment type="caution">
    <text evidence="3">The sequence shown here is derived from an EMBL/GenBank/DDBJ whole genome shotgun (WGS) entry which is preliminary data.</text>
</comment>
<dbReference type="SUPFAM" id="SSF48452">
    <property type="entry name" value="TPR-like"/>
    <property type="match status" value="3"/>
</dbReference>
<keyword evidence="4" id="KW-1185">Reference proteome</keyword>
<proteinExistence type="predicted"/>
<dbReference type="AlphaFoldDB" id="A0AAD8YJY4"/>
<dbReference type="EMBL" id="JATAAI010000002">
    <property type="protein sequence ID" value="KAK1747981.1"/>
    <property type="molecule type" value="Genomic_DNA"/>
</dbReference>
<reference evidence="3" key="1">
    <citation type="submission" date="2023-06" db="EMBL/GenBank/DDBJ databases">
        <title>Survivors Of The Sea: Transcriptome response of Skeletonema marinoi to long-term dormancy.</title>
        <authorList>
            <person name="Pinder M.I.M."/>
            <person name="Kourtchenko O."/>
            <person name="Robertson E.K."/>
            <person name="Larsson T."/>
            <person name="Maumus F."/>
            <person name="Osuna-Cruz C.M."/>
            <person name="Vancaester E."/>
            <person name="Stenow R."/>
            <person name="Vandepoele K."/>
            <person name="Ploug H."/>
            <person name="Bruchert V."/>
            <person name="Godhe A."/>
            <person name="Topel M."/>
        </authorList>
    </citation>
    <scope>NUCLEOTIDE SEQUENCE</scope>
    <source>
        <strain evidence="3">R05AC</strain>
    </source>
</reference>
<evidence type="ECO:0008006" key="5">
    <source>
        <dbReference type="Google" id="ProtNLM"/>
    </source>
</evidence>
<dbReference type="Proteomes" id="UP001224775">
    <property type="component" value="Unassembled WGS sequence"/>
</dbReference>
<sequence>MQNWAFRALMADYMMQVADSAMESSKTGVAVESYEEALAILKQDEDTSEEEDLSKARKGCIKGHKMIAIDCEGFGDFRSAIEQRKRACELLESENKVVPACHQLISIAYNLGKVDEYDKSSVILSDVCRKLFKGVTSLDYMPSDRLHLLVKAYHMRAICFTKMAKWKPALDQYDELIPLVAKESGRGSLDYMSLTIRKAALLVTLKNYAAATELLRNYFQMADINDGAGNELIVGPDDHSLALDTSAAIDLKLGKVDDAITTFEKKLAFLEEHLPQDKEMKSDAMHKLGCLLSYKKNHKEALPLLQSALDTRKFLFDGRNKFLIESSWAVAATNQTLGDTDKALADYEILLEKIDLVEDSPINSVVVHNSAGKLFFEDGKIEAAVSSFTKALEGVESQGDDALKKNIMLNLANALAAKGEIDGAFDLYEDLERMGKRKRSQLYYFTLYNKSLLLIKVGEKEQAKDILNDIIETRSSKADDTKGNVYITLGILSVEEKKIESGLNYYEDALAMFVDERYDISSITQTKKLMAMAYLETKKYDVAITILEDALTELSQPGMERKFYQMKAEVWNCMSKVYQRRGDHSSAKNFAKLALQTYKSELGERHPITLRNVSNVSVLLLEEAEGLTKSEAKSIIDAAKFEMEGALGAFLSLNDSWAYRFDVASLKTNLGLVAVWQGKPKKARKLLKQIEGIEVLADSVLEKRIATLKVLLEKLEKEKEK</sequence>
<dbReference type="Pfam" id="PF13374">
    <property type="entry name" value="TPR_10"/>
    <property type="match status" value="2"/>
</dbReference>
<dbReference type="PANTHER" id="PTHR45641:SF19">
    <property type="entry name" value="NEPHROCYSTIN-3"/>
    <property type="match status" value="1"/>
</dbReference>
<dbReference type="Pfam" id="PF13432">
    <property type="entry name" value="TPR_16"/>
    <property type="match status" value="1"/>
</dbReference>
<dbReference type="PANTHER" id="PTHR45641">
    <property type="entry name" value="TETRATRICOPEPTIDE REPEAT PROTEIN (AFU_ORTHOLOGUE AFUA_6G03870)"/>
    <property type="match status" value="1"/>
</dbReference>
<evidence type="ECO:0000313" key="4">
    <source>
        <dbReference type="Proteomes" id="UP001224775"/>
    </source>
</evidence>
<organism evidence="3 4">
    <name type="scientific">Skeletonema marinoi</name>
    <dbReference type="NCBI Taxonomy" id="267567"/>
    <lineage>
        <taxon>Eukaryota</taxon>
        <taxon>Sar</taxon>
        <taxon>Stramenopiles</taxon>
        <taxon>Ochrophyta</taxon>
        <taxon>Bacillariophyta</taxon>
        <taxon>Coscinodiscophyceae</taxon>
        <taxon>Thalassiosirophycidae</taxon>
        <taxon>Thalassiosirales</taxon>
        <taxon>Skeletonemataceae</taxon>
        <taxon>Skeletonema</taxon>
        <taxon>Skeletonema marinoi-dohrnii complex</taxon>
    </lineage>
</organism>
<dbReference type="Gene3D" id="1.25.40.10">
    <property type="entry name" value="Tetratricopeptide repeat domain"/>
    <property type="match status" value="3"/>
</dbReference>
<dbReference type="InterPro" id="IPR011990">
    <property type="entry name" value="TPR-like_helical_dom_sf"/>
</dbReference>
<dbReference type="InterPro" id="IPR019734">
    <property type="entry name" value="TPR_rpt"/>
</dbReference>
<evidence type="ECO:0000256" key="1">
    <source>
        <dbReference type="ARBA" id="ARBA00022737"/>
    </source>
</evidence>
<name>A0AAD8YJY4_9STRA</name>
<protein>
    <recommendedName>
        <fullName evidence="5">MalT-like TPR region domain-containing protein</fullName>
    </recommendedName>
</protein>
<keyword evidence="2" id="KW-0802">TPR repeat</keyword>
<gene>
    <name evidence="3" type="ORF">QTG54_001944</name>
</gene>